<feature type="compositionally biased region" description="Polar residues" evidence="1">
    <location>
        <begin position="372"/>
        <end position="383"/>
    </location>
</feature>
<keyword evidence="3" id="KW-1185">Reference proteome</keyword>
<evidence type="ECO:0000313" key="3">
    <source>
        <dbReference type="Proteomes" id="UP001372338"/>
    </source>
</evidence>
<dbReference type="AlphaFoldDB" id="A0AAN9EJG4"/>
<evidence type="ECO:0000313" key="2">
    <source>
        <dbReference type="EMBL" id="KAK7255840.1"/>
    </source>
</evidence>
<feature type="region of interest" description="Disordered" evidence="1">
    <location>
        <begin position="372"/>
        <end position="406"/>
    </location>
</feature>
<dbReference type="Proteomes" id="UP001372338">
    <property type="component" value="Unassembled WGS sequence"/>
</dbReference>
<sequence length="406" mass="46582">MKKGNLMGHYETFENKSNYMIKTSIKEKTNTKLFKESKSSVKEDFDDSSRSLYSLSSKKKDMQHDRPLSFWGNHYLRPVIPIGPRFQAEIPQSEDKSTTRPYIIDDDFKWISREIRPMPNIMETKTRGVGNNVFRACSCDFPKSIDCIKLHIDEASELLQLETGTSFSSWNFDEMEDVSKSWTLEEQKEFDSLTRLKSLSNDMDFWKVAMEKFKFKPLKSMINYYYNVCIPRQMSMKTRASFGMVDSDDNKPMDYKKENDDSAIGKCTVPIYNFRKSRIKTFMKKLGYNAGSKSANMIVEDAFEIIDGDANDGNKDEIFADDVGHVFRQDEDLEQDNMEHVVDDDALSSIGDTSLDDCYETHSSLHVTIAPTTSNNEVPSTPSIEYIPEQVLPSSPRGQTLLATSE</sequence>
<reference evidence="2 3" key="1">
    <citation type="submission" date="2024-01" db="EMBL/GenBank/DDBJ databases">
        <title>The genomes of 5 underutilized Papilionoideae crops provide insights into root nodulation and disease resistanc.</title>
        <authorList>
            <person name="Yuan L."/>
        </authorList>
    </citation>
    <scope>NUCLEOTIDE SEQUENCE [LARGE SCALE GENOMIC DNA]</scope>
    <source>
        <strain evidence="2">ZHUSHIDOU_FW_LH</strain>
        <tissue evidence="2">Leaf</tissue>
    </source>
</reference>
<name>A0AAN9EJG4_CROPI</name>
<comment type="caution">
    <text evidence="2">The sequence shown here is derived from an EMBL/GenBank/DDBJ whole genome shotgun (WGS) entry which is preliminary data.</text>
</comment>
<accession>A0AAN9EJG4</accession>
<proteinExistence type="predicted"/>
<feature type="compositionally biased region" description="Polar residues" evidence="1">
    <location>
        <begin position="392"/>
        <end position="406"/>
    </location>
</feature>
<evidence type="ECO:0008006" key="4">
    <source>
        <dbReference type="Google" id="ProtNLM"/>
    </source>
</evidence>
<protein>
    <recommendedName>
        <fullName evidence="4">ELM2 domain-containing protein</fullName>
    </recommendedName>
</protein>
<gene>
    <name evidence="2" type="ORF">RIF29_29263</name>
</gene>
<evidence type="ECO:0000256" key="1">
    <source>
        <dbReference type="SAM" id="MobiDB-lite"/>
    </source>
</evidence>
<dbReference type="PANTHER" id="PTHR46872:SF10">
    <property type="entry name" value="MYB-LIKE DOMAIN-CONTAINING PROTEIN"/>
    <property type="match status" value="1"/>
</dbReference>
<dbReference type="PANTHER" id="PTHR46872">
    <property type="entry name" value="DNA BINDING PROTEIN"/>
    <property type="match status" value="1"/>
</dbReference>
<dbReference type="EMBL" id="JAYWIO010000006">
    <property type="protein sequence ID" value="KAK7255840.1"/>
    <property type="molecule type" value="Genomic_DNA"/>
</dbReference>
<organism evidence="2 3">
    <name type="scientific">Crotalaria pallida</name>
    <name type="common">Smooth rattlebox</name>
    <name type="synonym">Crotalaria striata</name>
    <dbReference type="NCBI Taxonomy" id="3830"/>
    <lineage>
        <taxon>Eukaryota</taxon>
        <taxon>Viridiplantae</taxon>
        <taxon>Streptophyta</taxon>
        <taxon>Embryophyta</taxon>
        <taxon>Tracheophyta</taxon>
        <taxon>Spermatophyta</taxon>
        <taxon>Magnoliopsida</taxon>
        <taxon>eudicotyledons</taxon>
        <taxon>Gunneridae</taxon>
        <taxon>Pentapetalae</taxon>
        <taxon>rosids</taxon>
        <taxon>fabids</taxon>
        <taxon>Fabales</taxon>
        <taxon>Fabaceae</taxon>
        <taxon>Papilionoideae</taxon>
        <taxon>50 kb inversion clade</taxon>
        <taxon>genistoids sensu lato</taxon>
        <taxon>core genistoids</taxon>
        <taxon>Crotalarieae</taxon>
        <taxon>Crotalaria</taxon>
    </lineage>
</organism>